<dbReference type="AlphaFoldDB" id="A0A645DID7"/>
<comment type="caution">
    <text evidence="2">The sequence shown here is derived from an EMBL/GenBank/DDBJ whole genome shotgun (WGS) entry which is preliminary data.</text>
</comment>
<proteinExistence type="inferred from homology"/>
<gene>
    <name evidence="2" type="ORF">SDC9_135677</name>
</gene>
<accession>A0A645DID7</accession>
<dbReference type="Pfam" id="PF02001">
    <property type="entry name" value="DUF134"/>
    <property type="match status" value="1"/>
</dbReference>
<reference evidence="2" key="1">
    <citation type="submission" date="2019-08" db="EMBL/GenBank/DDBJ databases">
        <authorList>
            <person name="Kucharzyk K."/>
            <person name="Murdoch R.W."/>
            <person name="Higgins S."/>
            <person name="Loffler F."/>
        </authorList>
    </citation>
    <scope>NUCLEOTIDE SEQUENCE</scope>
</reference>
<dbReference type="HAMAP" id="MF_00674">
    <property type="entry name" value="UPF0251"/>
    <property type="match status" value="1"/>
</dbReference>
<protein>
    <submittedName>
        <fullName evidence="2">Uncharacterized protein</fullName>
    </submittedName>
</protein>
<sequence>MSSKIFLFSKNILTEVKIRCIISYEHMHITKRGDKMPRPRKCRRIEFMPDNQYFYPKSKDFEEVIISFEEVEALRLSDLEAMEQDSASEKMNVSRGTFQRIINSARHKIADAIINGKAIRIEGGDYELMSGNGNGMGHCRRFRGGRD</sequence>
<comment type="similarity">
    <text evidence="1">Belongs to the UPF0251 family.</text>
</comment>
<organism evidence="2">
    <name type="scientific">bioreactor metagenome</name>
    <dbReference type="NCBI Taxonomy" id="1076179"/>
    <lineage>
        <taxon>unclassified sequences</taxon>
        <taxon>metagenomes</taxon>
        <taxon>ecological metagenomes</taxon>
    </lineage>
</organism>
<dbReference type="EMBL" id="VSSQ01036170">
    <property type="protein sequence ID" value="MPM88573.1"/>
    <property type="molecule type" value="Genomic_DNA"/>
</dbReference>
<dbReference type="PANTHER" id="PTHR37478">
    <property type="match status" value="1"/>
</dbReference>
<evidence type="ECO:0000313" key="2">
    <source>
        <dbReference type="EMBL" id="MPM88573.1"/>
    </source>
</evidence>
<evidence type="ECO:0000256" key="1">
    <source>
        <dbReference type="ARBA" id="ARBA00009350"/>
    </source>
</evidence>
<dbReference type="PANTHER" id="PTHR37478:SF2">
    <property type="entry name" value="UPF0251 PROTEIN TK0562"/>
    <property type="match status" value="1"/>
</dbReference>
<dbReference type="InterPro" id="IPR002852">
    <property type="entry name" value="UPF0251"/>
</dbReference>
<name>A0A645DID7_9ZZZZ</name>